<evidence type="ECO:0000256" key="7">
    <source>
        <dbReference type="ARBA" id="ARBA00033346"/>
    </source>
</evidence>
<feature type="active site" evidence="8">
    <location>
        <position position="221"/>
    </location>
</feature>
<organism evidence="9 10">
    <name type="scientific">Gracilariopsis chorda</name>
    <dbReference type="NCBI Taxonomy" id="448386"/>
    <lineage>
        <taxon>Eukaryota</taxon>
        <taxon>Rhodophyta</taxon>
        <taxon>Florideophyceae</taxon>
        <taxon>Rhodymeniophycidae</taxon>
        <taxon>Gracilariales</taxon>
        <taxon>Gracilariaceae</taxon>
        <taxon>Gracilariopsis</taxon>
    </lineage>
</organism>
<evidence type="ECO:0000256" key="2">
    <source>
        <dbReference type="ARBA" id="ARBA00006943"/>
    </source>
</evidence>
<evidence type="ECO:0000256" key="8">
    <source>
        <dbReference type="PIRSR" id="PIRSR633195-1"/>
    </source>
</evidence>
<evidence type="ECO:0000313" key="10">
    <source>
        <dbReference type="Proteomes" id="UP000247409"/>
    </source>
</evidence>
<dbReference type="AlphaFoldDB" id="A0A2V3J5R2"/>
<evidence type="ECO:0000256" key="6">
    <source>
        <dbReference type="ARBA" id="ARBA00031403"/>
    </source>
</evidence>
<comment type="similarity">
    <text evidence="2">Belongs to the amidinotransferase family.</text>
</comment>
<evidence type="ECO:0000256" key="4">
    <source>
        <dbReference type="ARBA" id="ARBA00016069"/>
    </source>
</evidence>
<sequence length="401" mass="46220">MLESEKLVNSCTEWEPLQEVIVAKLPDDACFPPNGPYFRGECNNEYIAATLNWPKGPRHPNGIQKANMQYDVFADMLEGEGVVVKRPTLVPQNKPIATPYWSTPTMYNVCPRDKLLVVGREILEAAMSFRTRLFEEYCYRDLIMDYYRRDKGMIWTAAPKPMMRNSLYQHAVDIANGMKTPLWDRVKNKMKNKKGLVNPEDVRSGKHNFEFATTEDEPVWDAADVVRFGKDLFVMRSNTTNLSGYEWLRRHFATRGVDCHLMHFPDDISPQHIDGNFVPLRPGFVLCNRERPPLEWELTKFREGNWNLIESAAPSVINYPMPDFCYCSANGLSCNVFSISPEKVAVEENEKPLITQLEDYGFDVIPVAYRDTYQFGGGLQCSTNDIRRVDQLKDYFAVDYN</sequence>
<dbReference type="OrthoDB" id="10264242at2759"/>
<evidence type="ECO:0000256" key="1">
    <source>
        <dbReference type="ARBA" id="ARBA00004858"/>
    </source>
</evidence>
<dbReference type="EMBL" id="NBIV01000002">
    <property type="protein sequence ID" value="PXF49768.1"/>
    <property type="molecule type" value="Genomic_DNA"/>
</dbReference>
<evidence type="ECO:0000256" key="3">
    <source>
        <dbReference type="ARBA" id="ARBA00012351"/>
    </source>
</evidence>
<dbReference type="EC" id="2.1.4.1" evidence="3"/>
<reference evidence="9 10" key="1">
    <citation type="journal article" date="2018" name="Mol. Biol. Evol.">
        <title>Analysis of the draft genome of the red seaweed Gracilariopsis chorda provides insights into genome size evolution in Rhodophyta.</title>
        <authorList>
            <person name="Lee J."/>
            <person name="Yang E.C."/>
            <person name="Graf L."/>
            <person name="Yang J.H."/>
            <person name="Qiu H."/>
            <person name="Zel Zion U."/>
            <person name="Chan C.X."/>
            <person name="Stephens T.G."/>
            <person name="Weber A.P.M."/>
            <person name="Boo G.H."/>
            <person name="Boo S.M."/>
            <person name="Kim K.M."/>
            <person name="Shin Y."/>
            <person name="Jung M."/>
            <person name="Lee S.J."/>
            <person name="Yim H.S."/>
            <person name="Lee J.H."/>
            <person name="Bhattacharya D."/>
            <person name="Yoon H.S."/>
        </authorList>
    </citation>
    <scope>NUCLEOTIDE SEQUENCE [LARGE SCALE GENOMIC DNA]</scope>
    <source>
        <strain evidence="9 10">SKKU-2015</strain>
        <tissue evidence="9">Whole body</tissue>
    </source>
</reference>
<dbReference type="Proteomes" id="UP000247409">
    <property type="component" value="Unassembled WGS sequence"/>
</dbReference>
<dbReference type="GO" id="GO:0006601">
    <property type="term" value="P:creatine biosynthetic process"/>
    <property type="evidence" value="ECO:0007669"/>
    <property type="project" value="UniProtKB-UniPathway"/>
</dbReference>
<dbReference type="GO" id="GO:0015068">
    <property type="term" value="F:glycine amidinotransferase activity"/>
    <property type="evidence" value="ECO:0007669"/>
    <property type="project" value="UniProtKB-EC"/>
</dbReference>
<evidence type="ECO:0000313" key="9">
    <source>
        <dbReference type="EMBL" id="PXF49768.1"/>
    </source>
</evidence>
<dbReference type="Gene3D" id="3.75.10.10">
    <property type="entry name" value="L-arginine/glycine Amidinotransferase, Chain A"/>
    <property type="match status" value="1"/>
</dbReference>
<dbReference type="InterPro" id="IPR033195">
    <property type="entry name" value="AmidinoTrfase"/>
</dbReference>
<dbReference type="STRING" id="448386.A0A2V3J5R2"/>
<keyword evidence="5 9" id="KW-0808">Transferase</keyword>
<accession>A0A2V3J5R2</accession>
<comment type="pathway">
    <text evidence="1">Amine and polyamine biosynthesis; creatine biosynthesis; creatine from L-arginine and glycine: step 1/2.</text>
</comment>
<proteinExistence type="inferred from homology"/>
<dbReference type="PANTHER" id="PTHR10488">
    <property type="entry name" value="GLYCINE AMIDINOTRANSFERASE, MITOCHONDRIAL"/>
    <property type="match status" value="1"/>
</dbReference>
<gene>
    <name evidence="9" type="ORF">BWQ96_00420</name>
</gene>
<feature type="active site" description="Amidino-cysteine intermediate" evidence="8">
    <location>
        <position position="381"/>
    </location>
</feature>
<evidence type="ECO:0000256" key="5">
    <source>
        <dbReference type="ARBA" id="ARBA00022679"/>
    </source>
</evidence>
<protein>
    <recommendedName>
        <fullName evidence="4">Glycine amidinotransferase, mitochondrial</fullName>
        <ecNumber evidence="3">2.1.4.1</ecNumber>
    </recommendedName>
    <alternativeName>
        <fullName evidence="6">L-arginine:glycine amidinotransferase</fullName>
    </alternativeName>
    <alternativeName>
        <fullName evidence="7">Transamidinase</fullName>
    </alternativeName>
</protein>
<feature type="active site" evidence="8">
    <location>
        <position position="272"/>
    </location>
</feature>
<dbReference type="PANTHER" id="PTHR10488:SF1">
    <property type="entry name" value="GLYCINE AMIDINOTRANSFERASE, MITOCHONDRIAL"/>
    <property type="match status" value="1"/>
</dbReference>
<dbReference type="SUPFAM" id="SSF55909">
    <property type="entry name" value="Pentein"/>
    <property type="match status" value="1"/>
</dbReference>
<name>A0A2V3J5R2_9FLOR</name>
<keyword evidence="10" id="KW-1185">Reference proteome</keyword>
<dbReference type="UniPathway" id="UPA00104">
    <property type="reaction ID" value="UER00579"/>
</dbReference>
<comment type="caution">
    <text evidence="9">The sequence shown here is derived from an EMBL/GenBank/DDBJ whole genome shotgun (WGS) entry which is preliminary data.</text>
</comment>
<dbReference type="GO" id="GO:0005758">
    <property type="term" value="C:mitochondrial intermembrane space"/>
    <property type="evidence" value="ECO:0007669"/>
    <property type="project" value="TreeGrafter"/>
</dbReference>